<dbReference type="PANTHER" id="PTHR43289">
    <property type="entry name" value="MITOGEN-ACTIVATED PROTEIN KINASE KINASE KINASE 20-RELATED"/>
    <property type="match status" value="1"/>
</dbReference>
<dbReference type="RefSeq" id="WP_075135771.1">
    <property type="nucleotide sequence ID" value="NZ_MSIF01000015.1"/>
</dbReference>
<feature type="region of interest" description="Disordered" evidence="7">
    <location>
        <begin position="213"/>
        <end position="232"/>
    </location>
</feature>
<evidence type="ECO:0000256" key="2">
    <source>
        <dbReference type="ARBA" id="ARBA00022527"/>
    </source>
</evidence>
<dbReference type="GO" id="GO:0005524">
    <property type="term" value="F:ATP binding"/>
    <property type="evidence" value="ECO:0007669"/>
    <property type="project" value="UniProtKB-KW"/>
</dbReference>
<keyword evidence="10" id="KW-1185">Reference proteome</keyword>
<gene>
    <name evidence="9" type="ORF">BLA60_26780</name>
</gene>
<feature type="domain" description="Protein kinase" evidence="8">
    <location>
        <begin position="9"/>
        <end position="232"/>
    </location>
</feature>
<evidence type="ECO:0000256" key="7">
    <source>
        <dbReference type="SAM" id="MobiDB-lite"/>
    </source>
</evidence>
<proteinExistence type="predicted"/>
<dbReference type="AlphaFoldDB" id="A0A7Z0WIL1"/>
<dbReference type="SMART" id="SM00220">
    <property type="entry name" value="S_TKc"/>
    <property type="match status" value="1"/>
</dbReference>
<dbReference type="EMBL" id="MSIF01000015">
    <property type="protein sequence ID" value="OLF07531.1"/>
    <property type="molecule type" value="Genomic_DNA"/>
</dbReference>
<evidence type="ECO:0000313" key="10">
    <source>
        <dbReference type="Proteomes" id="UP000185696"/>
    </source>
</evidence>
<organism evidence="9 10">
    <name type="scientific">Actinophytocola xinjiangensis</name>
    <dbReference type="NCBI Taxonomy" id="485602"/>
    <lineage>
        <taxon>Bacteria</taxon>
        <taxon>Bacillati</taxon>
        <taxon>Actinomycetota</taxon>
        <taxon>Actinomycetes</taxon>
        <taxon>Pseudonocardiales</taxon>
        <taxon>Pseudonocardiaceae</taxon>
    </lineage>
</organism>
<keyword evidence="3" id="KW-0808">Transferase</keyword>
<dbReference type="GO" id="GO:0004674">
    <property type="term" value="F:protein serine/threonine kinase activity"/>
    <property type="evidence" value="ECO:0007669"/>
    <property type="project" value="UniProtKB-KW"/>
</dbReference>
<keyword evidence="6" id="KW-0067">ATP-binding</keyword>
<dbReference type="Gene3D" id="1.10.510.10">
    <property type="entry name" value="Transferase(Phosphotransferase) domain 1"/>
    <property type="match status" value="1"/>
</dbReference>
<sequence>MRRRVGGRYQLLHPVWRDRLGETFVARDRDLGIPVALRLLPDAWLAPPARLTGLRDRHLAGVLDLVEDGDLLAVVSEIVPGPTVRQRLRVGRPGPGEAARIGAGVAAGLAALHETGLLHRNLNAGNVIVTPDRVVLTDFALASLGAGAVLAPPAPELLAGGAPTPATDAHALGVLLGALAGRRGAAGRLGRALRARDPFDRPGTRQVWSQLLHSRHPDSPGDQAVPVSVHCS</sequence>
<evidence type="ECO:0000256" key="1">
    <source>
        <dbReference type="ARBA" id="ARBA00012513"/>
    </source>
</evidence>
<dbReference type="SUPFAM" id="SSF56112">
    <property type="entry name" value="Protein kinase-like (PK-like)"/>
    <property type="match status" value="1"/>
</dbReference>
<dbReference type="OrthoDB" id="158729at2070"/>
<protein>
    <recommendedName>
        <fullName evidence="1">non-specific serine/threonine protein kinase</fullName>
        <ecNumber evidence="1">2.7.11.1</ecNumber>
    </recommendedName>
</protein>
<dbReference type="Pfam" id="PF00069">
    <property type="entry name" value="Pkinase"/>
    <property type="match status" value="1"/>
</dbReference>
<evidence type="ECO:0000256" key="3">
    <source>
        <dbReference type="ARBA" id="ARBA00022679"/>
    </source>
</evidence>
<evidence type="ECO:0000313" key="9">
    <source>
        <dbReference type="EMBL" id="OLF07531.1"/>
    </source>
</evidence>
<evidence type="ECO:0000256" key="4">
    <source>
        <dbReference type="ARBA" id="ARBA00022741"/>
    </source>
</evidence>
<dbReference type="InterPro" id="IPR000719">
    <property type="entry name" value="Prot_kinase_dom"/>
</dbReference>
<dbReference type="PANTHER" id="PTHR43289:SF6">
    <property type="entry name" value="SERINE_THREONINE-PROTEIN KINASE NEKL-3"/>
    <property type="match status" value="1"/>
</dbReference>
<accession>A0A7Z0WIL1</accession>
<evidence type="ECO:0000256" key="6">
    <source>
        <dbReference type="ARBA" id="ARBA00022840"/>
    </source>
</evidence>
<evidence type="ECO:0000259" key="8">
    <source>
        <dbReference type="PROSITE" id="PS50011"/>
    </source>
</evidence>
<keyword evidence="4" id="KW-0547">Nucleotide-binding</keyword>
<dbReference type="PROSITE" id="PS50011">
    <property type="entry name" value="PROTEIN_KINASE_DOM"/>
    <property type="match status" value="1"/>
</dbReference>
<dbReference type="EC" id="2.7.11.1" evidence="1"/>
<keyword evidence="2" id="KW-0723">Serine/threonine-protein kinase</keyword>
<name>A0A7Z0WIL1_9PSEU</name>
<dbReference type="InterPro" id="IPR011009">
    <property type="entry name" value="Kinase-like_dom_sf"/>
</dbReference>
<reference evidence="9 10" key="1">
    <citation type="submission" date="2016-12" db="EMBL/GenBank/DDBJ databases">
        <title>The draft genome sequence of Actinophytocola xinjiangensis.</title>
        <authorList>
            <person name="Wang W."/>
            <person name="Yuan L."/>
        </authorList>
    </citation>
    <scope>NUCLEOTIDE SEQUENCE [LARGE SCALE GENOMIC DNA]</scope>
    <source>
        <strain evidence="9 10">CGMCC 4.4663</strain>
    </source>
</reference>
<evidence type="ECO:0000256" key="5">
    <source>
        <dbReference type="ARBA" id="ARBA00022777"/>
    </source>
</evidence>
<comment type="caution">
    <text evidence="9">The sequence shown here is derived from an EMBL/GenBank/DDBJ whole genome shotgun (WGS) entry which is preliminary data.</text>
</comment>
<keyword evidence="5" id="KW-0418">Kinase</keyword>
<dbReference type="Proteomes" id="UP000185696">
    <property type="component" value="Unassembled WGS sequence"/>
</dbReference>